<dbReference type="AlphaFoldDB" id="A0A9W8LUE3"/>
<evidence type="ECO:0000256" key="1">
    <source>
        <dbReference type="SAM" id="MobiDB-lite"/>
    </source>
</evidence>
<feature type="domain" description="PEX14-like helix-turn-helix" evidence="3">
    <location>
        <begin position="6"/>
        <end position="65"/>
    </location>
</feature>
<organism evidence="4 5">
    <name type="scientific">Coemansia guatemalensis</name>
    <dbReference type="NCBI Taxonomy" id="2761395"/>
    <lineage>
        <taxon>Eukaryota</taxon>
        <taxon>Fungi</taxon>
        <taxon>Fungi incertae sedis</taxon>
        <taxon>Zoopagomycota</taxon>
        <taxon>Kickxellomycotina</taxon>
        <taxon>Kickxellomycetes</taxon>
        <taxon>Kickxellales</taxon>
        <taxon>Kickxellaceae</taxon>
        <taxon>Coemansia</taxon>
    </lineage>
</organism>
<dbReference type="InterPro" id="IPR058841">
    <property type="entry name" value="HTH_76"/>
</dbReference>
<dbReference type="EMBL" id="JANBUO010000268">
    <property type="protein sequence ID" value="KAJ2805667.1"/>
    <property type="molecule type" value="Genomic_DNA"/>
</dbReference>
<gene>
    <name evidence="4" type="ORF">H4R20_001996</name>
</gene>
<dbReference type="PANTHER" id="PTHR36855">
    <property type="entry name" value="CHROMOSOME 10, WHOLE GENOME SHOTGUN SEQUENCE"/>
    <property type="match status" value="1"/>
</dbReference>
<feature type="region of interest" description="Disordered" evidence="1">
    <location>
        <begin position="63"/>
        <end position="89"/>
    </location>
</feature>
<dbReference type="Pfam" id="PF25871">
    <property type="entry name" value="HTH_76"/>
    <property type="match status" value="1"/>
</dbReference>
<dbReference type="PANTHER" id="PTHR36855:SF1">
    <property type="entry name" value="PEROXISOME MEMBRANE ANCHOR PROTEIN PEX14P N-TERMINAL DOMAIN-CONTAINING PROTEIN"/>
    <property type="match status" value="1"/>
</dbReference>
<evidence type="ECO:0000313" key="5">
    <source>
        <dbReference type="Proteomes" id="UP001140094"/>
    </source>
</evidence>
<reference evidence="4" key="1">
    <citation type="submission" date="2022-07" db="EMBL/GenBank/DDBJ databases">
        <title>Phylogenomic reconstructions and comparative analyses of Kickxellomycotina fungi.</title>
        <authorList>
            <person name="Reynolds N.K."/>
            <person name="Stajich J.E."/>
            <person name="Barry K."/>
            <person name="Grigoriev I.V."/>
            <person name="Crous P."/>
            <person name="Smith M.E."/>
        </authorList>
    </citation>
    <scope>NUCLEOTIDE SEQUENCE</scope>
    <source>
        <strain evidence="4">NRRL 1565</strain>
    </source>
</reference>
<dbReference type="Proteomes" id="UP001140094">
    <property type="component" value="Unassembled WGS sequence"/>
</dbReference>
<keyword evidence="5" id="KW-1185">Reference proteome</keyword>
<comment type="caution">
    <text evidence="4">The sequence shown here is derived from an EMBL/GenBank/DDBJ whole genome shotgun (WGS) entry which is preliminary data.</text>
</comment>
<dbReference type="InterPro" id="IPR040554">
    <property type="entry name" value="KPWE_PEX14_dom"/>
</dbReference>
<proteinExistence type="predicted"/>
<feature type="domain" description="Peroxisomal membrane protein PEX14-like KPWE" evidence="2">
    <location>
        <begin position="90"/>
        <end position="137"/>
    </location>
</feature>
<name>A0A9W8LUE3_9FUNG</name>
<evidence type="ECO:0000259" key="3">
    <source>
        <dbReference type="Pfam" id="PF25871"/>
    </source>
</evidence>
<protein>
    <submittedName>
        <fullName evidence="4">Uncharacterized protein</fullName>
    </submittedName>
</protein>
<feature type="compositionally biased region" description="Basic and acidic residues" evidence="1">
    <location>
        <begin position="134"/>
        <end position="144"/>
    </location>
</feature>
<sequence length="144" mass="16021">MEDYTNTYKAFEAYDFDNDEAFQAGLSTISNSCDASQLLKAKVFYYSKIATPIDLSKYKSWKSSQADDGTTSSSEQIQSNGHCLQTSGTPYSASFDEMVGMIMRGEEIPGVCKIPDKLNAEPPSKSAAKPPPKPWERETDHWLK</sequence>
<evidence type="ECO:0000259" key="2">
    <source>
        <dbReference type="Pfam" id="PF17733"/>
    </source>
</evidence>
<feature type="region of interest" description="Disordered" evidence="1">
    <location>
        <begin position="113"/>
        <end position="144"/>
    </location>
</feature>
<dbReference type="Pfam" id="PF17733">
    <property type="entry name" value="KPWE_dom"/>
    <property type="match status" value="1"/>
</dbReference>
<evidence type="ECO:0000313" key="4">
    <source>
        <dbReference type="EMBL" id="KAJ2805667.1"/>
    </source>
</evidence>
<dbReference type="OrthoDB" id="9936937at2759"/>
<accession>A0A9W8LUE3</accession>